<organism evidence="1 2">
    <name type="scientific">Trifolium medium</name>
    <dbReference type="NCBI Taxonomy" id="97028"/>
    <lineage>
        <taxon>Eukaryota</taxon>
        <taxon>Viridiplantae</taxon>
        <taxon>Streptophyta</taxon>
        <taxon>Embryophyta</taxon>
        <taxon>Tracheophyta</taxon>
        <taxon>Spermatophyta</taxon>
        <taxon>Magnoliopsida</taxon>
        <taxon>eudicotyledons</taxon>
        <taxon>Gunneridae</taxon>
        <taxon>Pentapetalae</taxon>
        <taxon>rosids</taxon>
        <taxon>fabids</taxon>
        <taxon>Fabales</taxon>
        <taxon>Fabaceae</taxon>
        <taxon>Papilionoideae</taxon>
        <taxon>50 kb inversion clade</taxon>
        <taxon>NPAAA clade</taxon>
        <taxon>Hologalegina</taxon>
        <taxon>IRL clade</taxon>
        <taxon>Trifolieae</taxon>
        <taxon>Trifolium</taxon>
    </lineage>
</organism>
<accession>A0A392T273</accession>
<keyword evidence="1" id="KW-0675">Receptor</keyword>
<evidence type="ECO:0000313" key="2">
    <source>
        <dbReference type="Proteomes" id="UP000265520"/>
    </source>
</evidence>
<evidence type="ECO:0000313" key="1">
    <source>
        <dbReference type="EMBL" id="MCI54256.1"/>
    </source>
</evidence>
<protein>
    <submittedName>
        <fullName evidence="1">LRR receptor-like kinase family protein</fullName>
    </submittedName>
</protein>
<sequence>MTGTLPEFLQGIDERPSRKPLPKLTYFIMNNNQLHGKIPD</sequence>
<keyword evidence="1" id="KW-0808">Transferase</keyword>
<keyword evidence="2" id="KW-1185">Reference proteome</keyword>
<comment type="caution">
    <text evidence="1">The sequence shown here is derived from an EMBL/GenBank/DDBJ whole genome shotgun (WGS) entry which is preliminary data.</text>
</comment>
<keyword evidence="1" id="KW-0418">Kinase</keyword>
<name>A0A392T273_9FABA</name>
<dbReference type="Proteomes" id="UP000265520">
    <property type="component" value="Unassembled WGS sequence"/>
</dbReference>
<dbReference type="AlphaFoldDB" id="A0A392T273"/>
<feature type="non-terminal residue" evidence="1">
    <location>
        <position position="40"/>
    </location>
</feature>
<reference evidence="1 2" key="1">
    <citation type="journal article" date="2018" name="Front. Plant Sci.">
        <title>Red Clover (Trifolium pratense) and Zigzag Clover (T. medium) - A Picture of Genomic Similarities and Differences.</title>
        <authorList>
            <person name="Dluhosova J."/>
            <person name="Istvanek J."/>
            <person name="Nedelnik J."/>
            <person name="Repkova J."/>
        </authorList>
    </citation>
    <scope>NUCLEOTIDE SEQUENCE [LARGE SCALE GENOMIC DNA]</scope>
    <source>
        <strain evidence="2">cv. 10/8</strain>
        <tissue evidence="1">Leaf</tissue>
    </source>
</reference>
<dbReference type="GO" id="GO:0016301">
    <property type="term" value="F:kinase activity"/>
    <property type="evidence" value="ECO:0007669"/>
    <property type="project" value="UniProtKB-KW"/>
</dbReference>
<proteinExistence type="predicted"/>
<dbReference type="EMBL" id="LXQA010476502">
    <property type="protein sequence ID" value="MCI54256.1"/>
    <property type="molecule type" value="Genomic_DNA"/>
</dbReference>